<dbReference type="SUPFAM" id="SSF50447">
    <property type="entry name" value="Translation proteins"/>
    <property type="match status" value="1"/>
</dbReference>
<dbReference type="AlphaFoldDB" id="A0A1F7I8B9"/>
<evidence type="ECO:0000313" key="1">
    <source>
        <dbReference type="EMBL" id="OGK39603.1"/>
    </source>
</evidence>
<comment type="caution">
    <text evidence="1">The sequence shown here is derived from an EMBL/GenBank/DDBJ whole genome shotgun (WGS) entry which is preliminary data.</text>
</comment>
<name>A0A1F7I8B9_9BACT</name>
<protein>
    <recommendedName>
        <fullName evidence="3">Translation elongation factor-like protein</fullName>
    </recommendedName>
</protein>
<dbReference type="STRING" id="1802056.A2954_02320"/>
<reference evidence="1 2" key="1">
    <citation type="journal article" date="2016" name="Nat. Commun.">
        <title>Thousands of microbial genomes shed light on interconnected biogeochemical processes in an aquifer system.</title>
        <authorList>
            <person name="Anantharaman K."/>
            <person name="Brown C.T."/>
            <person name="Hug L.A."/>
            <person name="Sharon I."/>
            <person name="Castelle C.J."/>
            <person name="Probst A.J."/>
            <person name="Thomas B.C."/>
            <person name="Singh A."/>
            <person name="Wilkins M.J."/>
            <person name="Karaoz U."/>
            <person name="Brodie E.L."/>
            <person name="Williams K.H."/>
            <person name="Hubbard S.S."/>
            <person name="Banfield J.F."/>
        </authorList>
    </citation>
    <scope>NUCLEOTIDE SEQUENCE [LARGE SCALE GENOMIC DNA]</scope>
</reference>
<gene>
    <name evidence="1" type="ORF">A2954_02320</name>
</gene>
<evidence type="ECO:0008006" key="3">
    <source>
        <dbReference type="Google" id="ProtNLM"/>
    </source>
</evidence>
<dbReference type="Gene3D" id="2.40.30.10">
    <property type="entry name" value="Translation factors"/>
    <property type="match status" value="1"/>
</dbReference>
<proteinExistence type="predicted"/>
<sequence>MADTKIGKVTHYYNHLGVGIVKLSSGLTNGDRLKFVGRGRDFTQTVNSMQLEHQSIQKAKKGQEIGLKVDQAVKDGDLVYKVK</sequence>
<evidence type="ECO:0000313" key="2">
    <source>
        <dbReference type="Proteomes" id="UP000177698"/>
    </source>
</evidence>
<dbReference type="EMBL" id="MGAG01000039">
    <property type="protein sequence ID" value="OGK39603.1"/>
    <property type="molecule type" value="Genomic_DNA"/>
</dbReference>
<dbReference type="Proteomes" id="UP000177698">
    <property type="component" value="Unassembled WGS sequence"/>
</dbReference>
<accession>A0A1F7I8B9</accession>
<dbReference type="InterPro" id="IPR009000">
    <property type="entry name" value="Transl_B-barrel_sf"/>
</dbReference>
<organism evidence="1 2">
    <name type="scientific">Candidatus Roizmanbacteria bacterium RIFCSPLOWO2_01_FULL_37_12</name>
    <dbReference type="NCBI Taxonomy" id="1802056"/>
    <lineage>
        <taxon>Bacteria</taxon>
        <taxon>Candidatus Roizmaniibacteriota</taxon>
    </lineage>
</organism>